<keyword evidence="2" id="KW-1185">Reference proteome</keyword>
<comment type="caution">
    <text evidence="1">The sequence shown here is derived from an EMBL/GenBank/DDBJ whole genome shotgun (WGS) entry which is preliminary data.</text>
</comment>
<proteinExistence type="predicted"/>
<organism evidence="1 2">
    <name type="scientific">Tessaracoccus lubricantis</name>
    <dbReference type="NCBI Taxonomy" id="545543"/>
    <lineage>
        <taxon>Bacteria</taxon>
        <taxon>Bacillati</taxon>
        <taxon>Actinomycetota</taxon>
        <taxon>Actinomycetes</taxon>
        <taxon>Propionibacteriales</taxon>
        <taxon>Propionibacteriaceae</taxon>
        <taxon>Tessaracoccus</taxon>
    </lineage>
</organism>
<evidence type="ECO:0000313" key="2">
    <source>
        <dbReference type="Proteomes" id="UP001501521"/>
    </source>
</evidence>
<accession>A0ABP9F5W9</accession>
<dbReference type="EMBL" id="BAABLV010000013">
    <property type="protein sequence ID" value="GAA4893468.1"/>
    <property type="molecule type" value="Genomic_DNA"/>
</dbReference>
<dbReference type="Proteomes" id="UP001501521">
    <property type="component" value="Unassembled WGS sequence"/>
</dbReference>
<evidence type="ECO:0000313" key="1">
    <source>
        <dbReference type="EMBL" id="GAA4893468.1"/>
    </source>
</evidence>
<sequence>MSYDIAVFDPANAPRDDDAFVAWFQQQTAADDDPDAGTVALRNWFADFSGHFPAVNGPYADSDDGTTTYGFGRAVTRASCPDDEADKAARAGRSLAAKHGVGFYNANSGEERLFFPGGGSG</sequence>
<protein>
    <submittedName>
        <fullName evidence="1">Uncharacterized protein</fullName>
    </submittedName>
</protein>
<reference evidence="2" key="1">
    <citation type="journal article" date="2019" name="Int. J. Syst. Evol. Microbiol.">
        <title>The Global Catalogue of Microorganisms (GCM) 10K type strain sequencing project: providing services to taxonomists for standard genome sequencing and annotation.</title>
        <authorList>
            <consortium name="The Broad Institute Genomics Platform"/>
            <consortium name="The Broad Institute Genome Sequencing Center for Infectious Disease"/>
            <person name="Wu L."/>
            <person name="Ma J."/>
        </authorList>
    </citation>
    <scope>NUCLEOTIDE SEQUENCE [LARGE SCALE GENOMIC DNA]</scope>
    <source>
        <strain evidence="2">JCM 19125</strain>
    </source>
</reference>
<dbReference type="RefSeq" id="WP_345579417.1">
    <property type="nucleotide sequence ID" value="NZ_BAABLV010000013.1"/>
</dbReference>
<gene>
    <name evidence="1" type="ORF">GCM10025789_08320</name>
</gene>
<name>A0ABP9F5W9_9ACTN</name>